<evidence type="ECO:0000313" key="4">
    <source>
        <dbReference type="Proteomes" id="UP000269801"/>
    </source>
</evidence>
<reference evidence="4 5" key="1">
    <citation type="submission" date="2018-08" db="EMBL/GenBank/DDBJ databases">
        <title>Recombination of ecologically and evolutionarily significant loci maintains genetic cohesion in the Pseudomonas syringae species complex.</title>
        <authorList>
            <person name="Dillon M."/>
            <person name="Thakur S."/>
            <person name="Almeida R.N.D."/>
            <person name="Weir B.S."/>
            <person name="Guttman D.S."/>
        </authorList>
    </citation>
    <scope>NUCLEOTIDE SEQUENCE [LARGE SCALE GENOMIC DNA]</scope>
    <source>
        <strain evidence="3 5">ICMP 13684</strain>
        <strain evidence="2 4">ICMP 13685</strain>
    </source>
</reference>
<accession>A0A3M5K609</accession>
<dbReference type="PROSITE" id="PS50943">
    <property type="entry name" value="HTH_CROC1"/>
    <property type="match status" value="1"/>
</dbReference>
<dbReference type="GO" id="GO:0003677">
    <property type="term" value="F:DNA binding"/>
    <property type="evidence" value="ECO:0007669"/>
    <property type="project" value="InterPro"/>
</dbReference>
<sequence length="106" mass="11543">MGLHPPFCVGREMELKQAFGQALKRLRVSKGLTQEDFSNISSRTYLSTLERGLKCPTLEKLEGLASVMQVHPLGVLASAYQIKDNGSDLDSLLARIRAEVGSSALP</sequence>
<dbReference type="EMBL" id="RBSL01000302">
    <property type="protein sequence ID" value="RMS24628.1"/>
    <property type="molecule type" value="Genomic_DNA"/>
</dbReference>
<dbReference type="Pfam" id="PF01381">
    <property type="entry name" value="HTH_3"/>
    <property type="match status" value="1"/>
</dbReference>
<dbReference type="InterPro" id="IPR010982">
    <property type="entry name" value="Lambda_DNA-bd_dom_sf"/>
</dbReference>
<protein>
    <submittedName>
        <fullName evidence="3">Helix-turn-helix domain-containing protein</fullName>
    </submittedName>
</protein>
<evidence type="ECO:0000313" key="2">
    <source>
        <dbReference type="EMBL" id="RMS24628.1"/>
    </source>
</evidence>
<dbReference type="SMART" id="SM00530">
    <property type="entry name" value="HTH_XRE"/>
    <property type="match status" value="1"/>
</dbReference>
<dbReference type="SUPFAM" id="SSF47413">
    <property type="entry name" value="lambda repressor-like DNA-binding domains"/>
    <property type="match status" value="1"/>
</dbReference>
<dbReference type="InterPro" id="IPR001387">
    <property type="entry name" value="Cro/C1-type_HTH"/>
</dbReference>
<evidence type="ECO:0000313" key="3">
    <source>
        <dbReference type="EMBL" id="RMT30894.1"/>
    </source>
</evidence>
<dbReference type="Proteomes" id="UP000278180">
    <property type="component" value="Unassembled WGS sequence"/>
</dbReference>
<organism evidence="3 5">
    <name type="scientific">Pseudomonas savastanoi</name>
    <name type="common">Pseudomonas syringae pv. savastanoi</name>
    <dbReference type="NCBI Taxonomy" id="29438"/>
    <lineage>
        <taxon>Bacteria</taxon>
        <taxon>Pseudomonadati</taxon>
        <taxon>Pseudomonadota</taxon>
        <taxon>Gammaproteobacteria</taxon>
        <taxon>Pseudomonadales</taxon>
        <taxon>Pseudomonadaceae</taxon>
        <taxon>Pseudomonas</taxon>
    </lineage>
</organism>
<gene>
    <name evidence="3" type="ORF">ALP51_00738</name>
    <name evidence="2" type="ORF">ALP70_02712</name>
</gene>
<dbReference type="AlphaFoldDB" id="A0A3M5K609"/>
<name>A0A3M5K609_PSESS</name>
<dbReference type="Gene3D" id="1.10.260.40">
    <property type="entry name" value="lambda repressor-like DNA-binding domains"/>
    <property type="match status" value="1"/>
</dbReference>
<dbReference type="CDD" id="cd00093">
    <property type="entry name" value="HTH_XRE"/>
    <property type="match status" value="1"/>
</dbReference>
<evidence type="ECO:0000313" key="5">
    <source>
        <dbReference type="Proteomes" id="UP000278180"/>
    </source>
</evidence>
<feature type="domain" description="HTH cro/C1-type" evidence="1">
    <location>
        <begin position="23"/>
        <end position="76"/>
    </location>
</feature>
<comment type="caution">
    <text evidence="3">The sequence shown here is derived from an EMBL/GenBank/DDBJ whole genome shotgun (WGS) entry which is preliminary data.</text>
</comment>
<proteinExistence type="predicted"/>
<dbReference type="EMBL" id="RBTE01000173">
    <property type="protein sequence ID" value="RMT30894.1"/>
    <property type="molecule type" value="Genomic_DNA"/>
</dbReference>
<evidence type="ECO:0000259" key="1">
    <source>
        <dbReference type="PROSITE" id="PS50943"/>
    </source>
</evidence>
<dbReference type="Proteomes" id="UP000269801">
    <property type="component" value="Unassembled WGS sequence"/>
</dbReference>